<comment type="caution">
    <text evidence="3">The sequence shown here is derived from an EMBL/GenBank/DDBJ whole genome shotgun (WGS) entry which is preliminary data.</text>
</comment>
<dbReference type="InterPro" id="IPR005797">
    <property type="entry name" value="Cyt_b/b6_N"/>
</dbReference>
<evidence type="ECO:0000313" key="4">
    <source>
        <dbReference type="Proteomes" id="UP000605201"/>
    </source>
</evidence>
<feature type="transmembrane region" description="Helical" evidence="1">
    <location>
        <begin position="145"/>
        <end position="165"/>
    </location>
</feature>
<proteinExistence type="predicted"/>
<feature type="transmembrane region" description="Helical" evidence="1">
    <location>
        <begin position="295"/>
        <end position="312"/>
    </location>
</feature>
<evidence type="ECO:0000256" key="1">
    <source>
        <dbReference type="SAM" id="Phobius"/>
    </source>
</evidence>
<dbReference type="Gene3D" id="1.20.810.10">
    <property type="entry name" value="Cytochrome Bc1 Complex, Chain C"/>
    <property type="match status" value="1"/>
</dbReference>
<keyword evidence="1" id="KW-0812">Transmembrane</keyword>
<feature type="transmembrane region" description="Helical" evidence="1">
    <location>
        <begin position="255"/>
        <end position="275"/>
    </location>
</feature>
<reference evidence="3 4" key="1">
    <citation type="submission" date="2020-08" db="EMBL/GenBank/DDBJ databases">
        <title>Bridging the membrane lipid divide: bacteria of the FCB group superphylum have the potential to synthesize archaeal ether lipids.</title>
        <authorList>
            <person name="Villanueva L."/>
            <person name="Von Meijenfeldt F.A.B."/>
            <person name="Westbye A.B."/>
            <person name="Yadav S."/>
            <person name="Hopmans E.C."/>
            <person name="Dutilh B.E."/>
            <person name="Sinninghe Damste J.S."/>
        </authorList>
    </citation>
    <scope>NUCLEOTIDE SEQUENCE [LARGE SCALE GENOMIC DNA]</scope>
    <source>
        <strain evidence="3">NIOZ-UU17</strain>
    </source>
</reference>
<dbReference type="GO" id="GO:0016491">
    <property type="term" value="F:oxidoreductase activity"/>
    <property type="evidence" value="ECO:0007669"/>
    <property type="project" value="InterPro"/>
</dbReference>
<dbReference type="AlphaFoldDB" id="A0A8J6P212"/>
<organism evidence="3 4">
    <name type="scientific">Candidatus Desulfatibia vada</name>
    <dbReference type="NCBI Taxonomy" id="2841696"/>
    <lineage>
        <taxon>Bacteria</taxon>
        <taxon>Pseudomonadati</taxon>
        <taxon>Thermodesulfobacteriota</taxon>
        <taxon>Desulfobacteria</taxon>
        <taxon>Desulfobacterales</taxon>
        <taxon>Desulfobacterales incertae sedis</taxon>
        <taxon>Candidatus Desulfatibia</taxon>
    </lineage>
</organism>
<feature type="transmembrane region" description="Helical" evidence="1">
    <location>
        <begin position="51"/>
        <end position="68"/>
    </location>
</feature>
<dbReference type="Proteomes" id="UP000605201">
    <property type="component" value="Unassembled WGS sequence"/>
</dbReference>
<dbReference type="SUPFAM" id="SSF81342">
    <property type="entry name" value="Transmembrane di-heme cytochromes"/>
    <property type="match status" value="1"/>
</dbReference>
<feature type="transmembrane region" description="Helical" evidence="1">
    <location>
        <begin position="80"/>
        <end position="99"/>
    </location>
</feature>
<sequence length="395" mass="44154">MAVVLVSLLIGTGVLLKFVYEPFPGQAYESILYLQRHVFFGQLIRNIHHWSGNGIIIVAFLHFLRVFFTNAFHSPRQFNWIIGLGLFFVVLCSNLTGYLMPWDQLAFWAVTICTGMLEYIPAAGPWLQKLLRGGPEVGPATLSNFYAIHTAFLPALLIILMPFHFWRVRKAGGLVIPRTPAEDAETRGESVETMPNLILREVVVALVLFAFILVFSMLFNAPLESQANPGLSPNPTKAPWYFVGIQEMLMHFHPLFAFLIIPVLIIVALLSLPYIDYQSHTAGVWFTSFKGRRTALIAALAATIATPLGILADEYIIDLAAWMHGVPASISNGLIPFTLVLTAIAGFYILIKRRYSLTNNEAIQSIFVLFLTAFLILTVTGIWFRGTGMKLIWPL</sequence>
<dbReference type="GO" id="GO:0016020">
    <property type="term" value="C:membrane"/>
    <property type="evidence" value="ECO:0007669"/>
    <property type="project" value="InterPro"/>
</dbReference>
<accession>A0A8J6P212</accession>
<dbReference type="EMBL" id="JACNIG010000427">
    <property type="protein sequence ID" value="MBC8434379.1"/>
    <property type="molecule type" value="Genomic_DNA"/>
</dbReference>
<keyword evidence="1" id="KW-1133">Transmembrane helix</keyword>
<dbReference type="PANTHER" id="PTHR19271:SF16">
    <property type="entry name" value="CYTOCHROME B"/>
    <property type="match status" value="1"/>
</dbReference>
<dbReference type="InterPro" id="IPR016174">
    <property type="entry name" value="Di-haem_cyt_TM"/>
</dbReference>
<dbReference type="PANTHER" id="PTHR19271">
    <property type="entry name" value="CYTOCHROME B"/>
    <property type="match status" value="1"/>
</dbReference>
<gene>
    <name evidence="3" type="ORF">H8D96_20920</name>
</gene>
<dbReference type="Pfam" id="PF13631">
    <property type="entry name" value="Cytochrom_B_N_2"/>
    <property type="match status" value="1"/>
</dbReference>
<keyword evidence="1" id="KW-0472">Membrane</keyword>
<dbReference type="PROSITE" id="PS51002">
    <property type="entry name" value="CYTB_NTER"/>
    <property type="match status" value="1"/>
</dbReference>
<dbReference type="GO" id="GO:0022904">
    <property type="term" value="P:respiratory electron transport chain"/>
    <property type="evidence" value="ECO:0007669"/>
    <property type="project" value="InterPro"/>
</dbReference>
<feature type="transmembrane region" description="Helical" evidence="1">
    <location>
        <begin position="363"/>
        <end position="384"/>
    </location>
</feature>
<feature type="transmembrane region" description="Helical" evidence="1">
    <location>
        <begin position="333"/>
        <end position="351"/>
    </location>
</feature>
<name>A0A8J6P212_9BACT</name>
<feature type="domain" description="Cytochrome b/b6 N-terminal region profile" evidence="2">
    <location>
        <begin position="1"/>
        <end position="177"/>
    </location>
</feature>
<evidence type="ECO:0000313" key="3">
    <source>
        <dbReference type="EMBL" id="MBC8434379.1"/>
    </source>
</evidence>
<dbReference type="InterPro" id="IPR027387">
    <property type="entry name" value="Cytb/b6-like_sf"/>
</dbReference>
<feature type="transmembrane region" description="Helical" evidence="1">
    <location>
        <begin position="197"/>
        <end position="219"/>
    </location>
</feature>
<dbReference type="GO" id="GO:0009055">
    <property type="term" value="F:electron transfer activity"/>
    <property type="evidence" value="ECO:0007669"/>
    <property type="project" value="InterPro"/>
</dbReference>
<protein>
    <submittedName>
        <fullName evidence="3">Cytochrome b N-terminal domain-containing protein</fullName>
    </submittedName>
</protein>
<evidence type="ECO:0000259" key="2">
    <source>
        <dbReference type="PROSITE" id="PS51002"/>
    </source>
</evidence>